<evidence type="ECO:0000256" key="5">
    <source>
        <dbReference type="SAM" id="MobiDB-lite"/>
    </source>
</evidence>
<dbReference type="PANTHER" id="PTHR46811:SF1">
    <property type="entry name" value="COILED-COIL-HELIX-COILED-COIL-HELIX DOMAIN-CONTAINING PROTEIN 7"/>
    <property type="match status" value="1"/>
</dbReference>
<dbReference type="KEGG" id="val:VDBG_02478"/>
<evidence type="ECO:0000256" key="4">
    <source>
        <dbReference type="ARBA" id="ARBA00023157"/>
    </source>
</evidence>
<evidence type="ECO:0000313" key="6">
    <source>
        <dbReference type="EMBL" id="EEY16369.1"/>
    </source>
</evidence>
<comment type="function">
    <text evidence="1">Required for the assembly of cytochrome c oxidase.</text>
</comment>
<comment type="subcellular location">
    <subcellularLocation>
        <location evidence="2">Mitochondrion intermembrane space</location>
    </subcellularLocation>
</comment>
<feature type="region of interest" description="Disordered" evidence="5">
    <location>
        <begin position="1"/>
        <end position="36"/>
    </location>
</feature>
<sequence>MPSTDNPPETIDAANKNPWTEETKTKFETKSKSKYMDPCQDAAKRSIKCLNRNNGDREMCGEYFQYGGHGFPSYRVQLIIAAEHGETVDRHGWTSARRREKRRAVSSKRPAAPKDVYEWNSNAA</sequence>
<keyword evidence="4" id="KW-1015">Disulfide bond</keyword>
<dbReference type="EMBL" id="DS985215">
    <property type="protein sequence ID" value="EEY16369.1"/>
    <property type="molecule type" value="Genomic_DNA"/>
</dbReference>
<protein>
    <submittedName>
        <fullName evidence="6">Predicted protein</fullName>
    </submittedName>
</protein>
<dbReference type="PANTHER" id="PTHR46811">
    <property type="entry name" value="COILED-COIL-HELIX-COILED-COIL-HELIX DOMAIN-CONTAINING PROTEIN 7"/>
    <property type="match status" value="1"/>
</dbReference>
<dbReference type="InterPro" id="IPR009069">
    <property type="entry name" value="Cys_alpha_HP_mot_SF"/>
</dbReference>
<dbReference type="RefSeq" id="XP_003008290.1">
    <property type="nucleotide sequence ID" value="XM_003008244.1"/>
</dbReference>
<organism evidence="7">
    <name type="scientific">Verticillium alfalfae (strain VaMs.102 / ATCC MYA-4576 / FGSC 10136)</name>
    <name type="common">Verticillium wilt of alfalfa</name>
    <name type="synonym">Verticillium albo-atrum</name>
    <dbReference type="NCBI Taxonomy" id="526221"/>
    <lineage>
        <taxon>Eukaryota</taxon>
        <taxon>Fungi</taxon>
        <taxon>Dikarya</taxon>
        <taxon>Ascomycota</taxon>
        <taxon>Pezizomycotina</taxon>
        <taxon>Sordariomycetes</taxon>
        <taxon>Hypocreomycetidae</taxon>
        <taxon>Glomerellales</taxon>
        <taxon>Plectosphaerellaceae</taxon>
        <taxon>Verticillium</taxon>
    </lineage>
</organism>
<accession>C9SB09</accession>
<proteinExistence type="predicted"/>
<dbReference type="OrthoDB" id="9971592at2759"/>
<feature type="region of interest" description="Disordered" evidence="5">
    <location>
        <begin position="92"/>
        <end position="124"/>
    </location>
</feature>
<evidence type="ECO:0000256" key="2">
    <source>
        <dbReference type="ARBA" id="ARBA00004569"/>
    </source>
</evidence>
<dbReference type="SUPFAM" id="SSF47072">
    <property type="entry name" value="Cysteine alpha-hairpin motif"/>
    <property type="match status" value="1"/>
</dbReference>
<keyword evidence="3" id="KW-0496">Mitochondrion</keyword>
<dbReference type="Proteomes" id="UP000008698">
    <property type="component" value="Unassembled WGS sequence"/>
</dbReference>
<dbReference type="HOGENOM" id="CLU_157422_0_0_1"/>
<gene>
    <name evidence="6" type="ORF">VDBG_02478</name>
</gene>
<dbReference type="AlphaFoldDB" id="C9SB09"/>
<dbReference type="GO" id="GO:0005758">
    <property type="term" value="C:mitochondrial intermembrane space"/>
    <property type="evidence" value="ECO:0007669"/>
    <property type="project" value="UniProtKB-SubCell"/>
</dbReference>
<feature type="compositionally biased region" description="Basic residues" evidence="5">
    <location>
        <begin position="96"/>
        <end position="106"/>
    </location>
</feature>
<dbReference type="STRING" id="526221.C9SB09"/>
<keyword evidence="7" id="KW-1185">Reference proteome</keyword>
<feature type="compositionally biased region" description="Basic and acidic residues" evidence="5">
    <location>
        <begin position="19"/>
        <end position="35"/>
    </location>
</feature>
<dbReference type="InterPro" id="IPR051040">
    <property type="entry name" value="COX23"/>
</dbReference>
<dbReference type="GeneID" id="9533984"/>
<reference evidence="7" key="1">
    <citation type="journal article" date="2011" name="PLoS Pathog.">
        <title>Comparative genomics yields insights into niche adaptation of plant vascular wilt pathogens.</title>
        <authorList>
            <person name="Klosterman S.J."/>
            <person name="Subbarao K.V."/>
            <person name="Kang S."/>
            <person name="Veronese P."/>
            <person name="Gold S.E."/>
            <person name="Thomma B.P.H.J."/>
            <person name="Chen Z."/>
            <person name="Henrissat B."/>
            <person name="Lee Y.-H."/>
            <person name="Park J."/>
            <person name="Garcia-Pedrajas M.D."/>
            <person name="Barbara D.J."/>
            <person name="Anchieta A."/>
            <person name="de Jonge R."/>
            <person name="Santhanam P."/>
            <person name="Maruthachalam K."/>
            <person name="Atallah Z."/>
            <person name="Amyotte S.G."/>
            <person name="Paz Z."/>
            <person name="Inderbitzin P."/>
            <person name="Hayes R.J."/>
            <person name="Heiman D.I."/>
            <person name="Young S."/>
            <person name="Zeng Q."/>
            <person name="Engels R."/>
            <person name="Galagan J."/>
            <person name="Cuomo C.A."/>
            <person name="Dobinson K.F."/>
            <person name="Ma L.-J."/>
        </authorList>
    </citation>
    <scope>NUCLEOTIDE SEQUENCE [LARGE SCALE GENOMIC DNA]</scope>
    <source>
        <strain evidence="7">VaMs.102 / ATCC MYA-4576 / FGSC 10136</strain>
    </source>
</reference>
<evidence type="ECO:0000256" key="3">
    <source>
        <dbReference type="ARBA" id="ARBA00023128"/>
    </source>
</evidence>
<evidence type="ECO:0000256" key="1">
    <source>
        <dbReference type="ARBA" id="ARBA00003875"/>
    </source>
</evidence>
<dbReference type="eggNOG" id="KOG4618">
    <property type="taxonomic scope" value="Eukaryota"/>
</dbReference>
<name>C9SB09_VERA1</name>
<dbReference type="GO" id="GO:0033108">
    <property type="term" value="P:mitochondrial respiratory chain complex assembly"/>
    <property type="evidence" value="ECO:0007669"/>
    <property type="project" value="TreeGrafter"/>
</dbReference>
<evidence type="ECO:0000313" key="7">
    <source>
        <dbReference type="Proteomes" id="UP000008698"/>
    </source>
</evidence>